<evidence type="ECO:0000256" key="3">
    <source>
        <dbReference type="ARBA" id="ARBA00022490"/>
    </source>
</evidence>
<keyword evidence="4" id="KW-0969">Cilium</keyword>
<dbReference type="KEGG" id="sdv:BN159_8358"/>
<dbReference type="GO" id="GO:0005737">
    <property type="term" value="C:cytoplasm"/>
    <property type="evidence" value="ECO:0007669"/>
    <property type="project" value="UniProtKB-SubCell"/>
</dbReference>
<dbReference type="eggNOG" id="COG4409">
    <property type="taxonomic scope" value="Bacteria"/>
</dbReference>
<feature type="domain" description="HYDIN/VesB/CFA65-like Ig-like" evidence="7">
    <location>
        <begin position="973"/>
        <end position="1058"/>
    </location>
</feature>
<feature type="domain" description="Abnormal spindle-like microcephaly-associated protein ASH" evidence="6">
    <location>
        <begin position="871"/>
        <end position="957"/>
    </location>
</feature>
<proteinExistence type="predicted"/>
<evidence type="ECO:0000256" key="4">
    <source>
        <dbReference type="ARBA" id="ARBA00023069"/>
    </source>
</evidence>
<dbReference type="NCBIfam" id="NF012200">
    <property type="entry name" value="choice_anch_D"/>
    <property type="match status" value="5"/>
</dbReference>
<dbReference type="eggNOG" id="COG2931">
    <property type="taxonomic scope" value="Bacteria"/>
</dbReference>
<protein>
    <submittedName>
        <fullName evidence="8">Uncharacterized protein</fullName>
    </submittedName>
</protein>
<evidence type="ECO:0000256" key="5">
    <source>
        <dbReference type="ARBA" id="ARBA00023273"/>
    </source>
</evidence>
<dbReference type="eggNOG" id="COG1874">
    <property type="taxonomic scope" value="Bacteria"/>
</dbReference>
<dbReference type="Proteomes" id="UP000008043">
    <property type="component" value="Chromosome"/>
</dbReference>
<reference evidence="8 9" key="1">
    <citation type="journal article" date="2012" name="J. Bacteriol.">
        <title>Genome sequence of the bacterium Streptomyces davawensis JCM 4913 and heterologous production of the unique antibiotic roseoflavin.</title>
        <authorList>
            <person name="Jankowitsch F."/>
            <person name="Schwarz J."/>
            <person name="Ruckert C."/>
            <person name="Gust B."/>
            <person name="Szczepanowski R."/>
            <person name="Blom J."/>
            <person name="Pelzer S."/>
            <person name="Kalinowski J."/>
            <person name="Mack M."/>
        </authorList>
    </citation>
    <scope>NUCLEOTIDE SEQUENCE [LARGE SCALE GENOMIC DNA]</scope>
    <source>
        <strain evidence="9">DSM 101723 / JCM 4913 / KCC S-0913 / 768</strain>
    </source>
</reference>
<dbReference type="InterPro" id="IPR052614">
    <property type="entry name" value="CFAP65"/>
</dbReference>
<dbReference type="Gene3D" id="2.60.40.10">
    <property type="entry name" value="Immunoglobulins"/>
    <property type="match status" value="5"/>
</dbReference>
<sequence length="1083" mass="113510">MSVLPVPQEDARGGEQAAVYRPVGPTPWAVLMCKFSDVADQPQEAPFFEDLFTMAGAGKGGMADYWRAMSGGAISLAGSAVFGWFTLELSLATAKTWTWPGARTDLVYACIEAADTAVDFSAFQGIIALVNAPIDSGSSMRRVVKVGDGEQEFGLVNLDPGAWTNTFAAHEMGHGYGLPHSFSDEPTFREYGDGWDIMSAETFGGKSPTYTHPRFAKSGPALCGVYQDRLGWFRSNERLDLSSLGRGGTITLSALDKPPPGIRLIRIWLGSSTQYYAVELRMPQDTGWDSGIDRPGVLVRHVRNGVPHLRQSMSRVQDMQPGDYFADAHENLVISVLGFDLEERTATVHIGPRPPVGLLTGARLSPLPNADGWHNSDVEVRLASTASPGGGVPRITFSATGANPISPTTVTGPTASVTVTEQGSTTLCYAAEDDTGAGELPRTLRINIDKIRPTTTRKVSHPVPGHVTIELNGADPGSLSGFRSLTYEAMGAQPLPRTTTTQPQVRFSVTAPGLTTVVYWSTDRADNTEVPHALDLRPVPRLTPESLTFVAIPGTVSAPQTLTLRNLGETTLVINGIDTTDSAFALTRGSRPPCGNTLAPGSTCAIDVVFAPTADGVHQAALLLSTDLPDRTIEIPLTGTGVRPRLEFSPTAADGLAFPVTWIGHRSPPRTVIVRNAGPTVPLTLADAVAGDDFQVVRTGCAPYPRLLAPGQSCEVDVVFRPRMPGLRTGVLVVESDAEGGRQRLALTGEGVAEPELTAVPGSFSFGPQPVGTSGSPQWIELTNSGRADLLLSGASFTGAHAGDFTFADKDGRPGIRAELKPEQSTRVQVGFRPGDLGQRSAELLLVTNVTGPARGIPVSGVGAAAPAVLIDPTSVDFGSQAVGTASAAVTVALRNNSPAPVEIRTIEVTGHDDDFDVTPPPGEPVPSGGSLRVAVTFTPVAVGSRSAVLAMTDAHGQRYEVPLSGSGSGALVTFEPAALVFEALPIGGTDRRDITVRNTGNAVLVVNSLHTTGDFVNGPGCVGGVRPGRECMVRVLFRPTGGGPRNGELIVTSNAVGGPYRMPLSGTGLVPGMGITPDTSPG</sequence>
<evidence type="ECO:0000259" key="7">
    <source>
        <dbReference type="Pfam" id="PF22544"/>
    </source>
</evidence>
<dbReference type="Pfam" id="PF22544">
    <property type="entry name" value="HYDIN_VesB_CFA65-like_Ig"/>
    <property type="match status" value="2"/>
</dbReference>
<dbReference type="InterPro" id="IPR031549">
    <property type="entry name" value="ASH"/>
</dbReference>
<keyword evidence="3" id="KW-0963">Cytoplasm</keyword>
<dbReference type="RefSeq" id="WP_015663061.1">
    <property type="nucleotide sequence ID" value="NC_020504.1"/>
</dbReference>
<dbReference type="GO" id="GO:0005975">
    <property type="term" value="P:carbohydrate metabolic process"/>
    <property type="evidence" value="ECO:0007669"/>
    <property type="project" value="UniProtKB-ARBA"/>
</dbReference>
<comment type="subcellular location">
    <subcellularLocation>
        <location evidence="1">Cell projection</location>
        <location evidence="1">Cilium</location>
    </subcellularLocation>
    <subcellularLocation>
        <location evidence="2">Cytoplasm</location>
    </subcellularLocation>
</comment>
<evidence type="ECO:0000259" key="6">
    <source>
        <dbReference type="Pfam" id="PF15780"/>
    </source>
</evidence>
<dbReference type="EMBL" id="HE971709">
    <property type="protein sequence ID" value="CCK32736.1"/>
    <property type="molecule type" value="Genomic_DNA"/>
</dbReference>
<evidence type="ECO:0000256" key="1">
    <source>
        <dbReference type="ARBA" id="ARBA00004138"/>
    </source>
</evidence>
<dbReference type="InterPro" id="IPR013783">
    <property type="entry name" value="Ig-like_fold"/>
</dbReference>
<organism evidence="8 9">
    <name type="scientific">Streptomyces davaonensis (strain DSM 101723 / JCM 4913 / KCC S-0913 / 768)</name>
    <dbReference type="NCBI Taxonomy" id="1214101"/>
    <lineage>
        <taxon>Bacteria</taxon>
        <taxon>Bacillati</taxon>
        <taxon>Actinomycetota</taxon>
        <taxon>Actinomycetes</taxon>
        <taxon>Kitasatosporales</taxon>
        <taxon>Streptomycetaceae</taxon>
        <taxon>Streptomyces</taxon>
    </lineage>
</organism>
<dbReference type="OrthoDB" id="5476529at2"/>
<dbReference type="PANTHER" id="PTHR46127">
    <property type="entry name" value="CILIA- AND FLAGELLA-ASSOCIATED PROTEIN 65"/>
    <property type="match status" value="1"/>
</dbReference>
<feature type="domain" description="HYDIN/VesB/CFA65-like Ig-like" evidence="7">
    <location>
        <begin position="544"/>
        <end position="632"/>
    </location>
</feature>
<dbReference type="HOGENOM" id="CLU_285744_0_0_11"/>
<dbReference type="PANTHER" id="PTHR46127:SF1">
    <property type="entry name" value="CILIA- AND FLAGELLA-ASSOCIATED PROTEIN 65"/>
    <property type="match status" value="1"/>
</dbReference>
<evidence type="ECO:0000313" key="8">
    <source>
        <dbReference type="EMBL" id="CCK32736.1"/>
    </source>
</evidence>
<name>K4R8X6_STRDJ</name>
<dbReference type="InterPro" id="IPR053879">
    <property type="entry name" value="HYDIN_VesB_CFA65-like_Ig"/>
</dbReference>
<keyword evidence="9" id="KW-1185">Reference proteome</keyword>
<dbReference type="STRING" id="1214101.BN159_8358"/>
<dbReference type="PATRIC" id="fig|1214101.3.peg.8455"/>
<evidence type="ECO:0000313" key="9">
    <source>
        <dbReference type="Proteomes" id="UP000008043"/>
    </source>
</evidence>
<accession>K4R8X6</accession>
<evidence type="ECO:0000256" key="2">
    <source>
        <dbReference type="ARBA" id="ARBA00004496"/>
    </source>
</evidence>
<dbReference type="Pfam" id="PF15780">
    <property type="entry name" value="ASH"/>
    <property type="match status" value="1"/>
</dbReference>
<gene>
    <name evidence="8" type="ORF">BN159_8358</name>
</gene>
<keyword evidence="5" id="KW-0966">Cell projection</keyword>
<dbReference type="AlphaFoldDB" id="K4R8X6"/>
<dbReference type="SUPFAM" id="SSF55486">
    <property type="entry name" value="Metalloproteases ('zincins'), catalytic domain"/>
    <property type="match status" value="1"/>
</dbReference>